<dbReference type="AlphaFoldDB" id="A0AAE2UPN9"/>
<accession>A0AAE2UPN9</accession>
<dbReference type="CDD" id="cd01314">
    <property type="entry name" value="D-HYD"/>
    <property type="match status" value="1"/>
</dbReference>
<comment type="PTM">
    <text evidence="5">Carbamylation allows a single lysine to coordinate two divalent metal cations.</text>
</comment>
<keyword evidence="4 8" id="KW-0378">Hydrolase</keyword>
<evidence type="ECO:0000256" key="1">
    <source>
        <dbReference type="ARBA" id="ARBA00001947"/>
    </source>
</evidence>
<dbReference type="GO" id="GO:0005829">
    <property type="term" value="C:cytosol"/>
    <property type="evidence" value="ECO:0007669"/>
    <property type="project" value="TreeGrafter"/>
</dbReference>
<dbReference type="InterPro" id="IPR032466">
    <property type="entry name" value="Metal_Hydrolase"/>
</dbReference>
<evidence type="ECO:0000256" key="4">
    <source>
        <dbReference type="ARBA" id="ARBA00022801"/>
    </source>
</evidence>
<comment type="cofactor">
    <cofactor evidence="1">
        <name>Zn(2+)</name>
        <dbReference type="ChEBI" id="CHEBI:29105"/>
    </cofactor>
</comment>
<dbReference type="EMBL" id="WPHM01000028">
    <property type="protein sequence ID" value="MUZ61006.1"/>
    <property type="molecule type" value="Genomic_DNA"/>
</dbReference>
<dbReference type="FunFam" id="3.20.20.140:FF:000174">
    <property type="entry name" value="Dihydropyrimidinase-related protein 2"/>
    <property type="match status" value="1"/>
</dbReference>
<reference evidence="8" key="2">
    <citation type="submission" date="2020-11" db="EMBL/GenBank/DDBJ databases">
        <title>Agrobacterium vitis strain K377 genome.</title>
        <authorList>
            <person name="Xi H."/>
        </authorList>
    </citation>
    <scope>NUCLEOTIDE SEQUENCE</scope>
    <source>
        <strain evidence="8">K377</strain>
    </source>
</reference>
<dbReference type="InterPro" id="IPR006680">
    <property type="entry name" value="Amidohydro-rel"/>
</dbReference>
<dbReference type="PANTHER" id="PTHR11647:SF1">
    <property type="entry name" value="COLLAPSIN RESPONSE MEDIATOR PROTEIN"/>
    <property type="match status" value="1"/>
</dbReference>
<feature type="domain" description="Amidohydrolase-related" evidence="7">
    <location>
        <begin position="48"/>
        <end position="433"/>
    </location>
</feature>
<dbReference type="SUPFAM" id="SSF51556">
    <property type="entry name" value="Metallo-dependent hydrolases"/>
    <property type="match status" value="1"/>
</dbReference>
<dbReference type="InterPro" id="IPR011059">
    <property type="entry name" value="Metal-dep_hydrolase_composite"/>
</dbReference>
<dbReference type="EC" id="3.5.2.2" evidence="8"/>
<comment type="similarity">
    <text evidence="2">Belongs to the metallo-dependent hydrolases superfamily. Hydantoinase/dihydropyrimidinase family.</text>
</comment>
<proteinExistence type="inferred from homology"/>
<comment type="caution">
    <text evidence="8">The sequence shown here is derived from an EMBL/GenBank/DDBJ whole genome shotgun (WGS) entry which is preliminary data.</text>
</comment>
<dbReference type="GO" id="GO:0046872">
    <property type="term" value="F:metal ion binding"/>
    <property type="evidence" value="ECO:0007669"/>
    <property type="project" value="UniProtKB-KW"/>
</dbReference>
<dbReference type="GO" id="GO:0004157">
    <property type="term" value="F:dihydropyrimidinase activity"/>
    <property type="evidence" value="ECO:0007669"/>
    <property type="project" value="UniProtKB-EC"/>
</dbReference>
<dbReference type="Gene3D" id="3.20.20.140">
    <property type="entry name" value="Metal-dependent hydrolases"/>
    <property type="match status" value="1"/>
</dbReference>
<evidence type="ECO:0000313" key="11">
    <source>
        <dbReference type="Proteomes" id="UP000655037"/>
    </source>
</evidence>
<dbReference type="Proteomes" id="UP000655037">
    <property type="component" value="Unassembled WGS sequence"/>
</dbReference>
<evidence type="ECO:0000313" key="9">
    <source>
        <dbReference type="EMBL" id="MUZ61006.1"/>
    </source>
</evidence>
<feature type="modified residue" description="N6-carboxylysine" evidence="5">
    <location>
        <position position="148"/>
    </location>
</feature>
<sequence length="457" mass="49452">MDLIIVDGTIATNAGTFVADLAINRGQIVQIGGMLPAARRTISAEGLLVLPGGVDVHTHLDAPSLDMMTADDFRSGTIAAACGGTTSLIDFCQQTPGGTLAQGIANWNTKAEGKAAIDYGYHMLIPDFNAEIANELATLPDKGITSFKLFMSGKGGAMVDDHALITAMDVARNCGAMVMVHAENGDAVHFLQQQLLREGKTEPKYHAASRPARAEAEATARAVALAEMTGAPLYIVHVTCAEALDEVVRGKLRGAPVLAETCTHYLYLTKDHLDRPNFEGAKYVFSPPARTRADQEALWLALRHNILETVSSDHSSTRFHDQKQGGRGDFTKIPNGLPGIEERFIMLYQGVVEGRITIEQFVDLVASRPARTFGLSPRKGTIAVGCDADLVLFDANARRTIRNDELHHAVDYSAYEGIDVRGKVISVLLRGKVIVENSKYCGEPGYGRFLPRARMEH</sequence>
<dbReference type="Gene3D" id="2.30.40.10">
    <property type="entry name" value="Urease, subunit C, domain 1"/>
    <property type="match status" value="1"/>
</dbReference>
<feature type="compositionally biased region" description="Basic and acidic residues" evidence="6">
    <location>
        <begin position="315"/>
        <end position="330"/>
    </location>
</feature>
<dbReference type="Pfam" id="PF01979">
    <property type="entry name" value="Amidohydro_1"/>
    <property type="match status" value="1"/>
</dbReference>
<gene>
    <name evidence="8" type="primary">hydA</name>
    <name evidence="9" type="ORF">GOZ95_26675</name>
    <name evidence="8" type="ORF">IEI95_007185</name>
</gene>
<feature type="region of interest" description="Disordered" evidence="6">
    <location>
        <begin position="313"/>
        <end position="332"/>
    </location>
</feature>
<dbReference type="InterPro" id="IPR011778">
    <property type="entry name" value="Hydantoinase/dihydroPyrase"/>
</dbReference>
<dbReference type="Proteomes" id="UP000436692">
    <property type="component" value="Unassembled WGS sequence"/>
</dbReference>
<evidence type="ECO:0000259" key="7">
    <source>
        <dbReference type="Pfam" id="PF01979"/>
    </source>
</evidence>
<evidence type="ECO:0000256" key="3">
    <source>
        <dbReference type="ARBA" id="ARBA00022723"/>
    </source>
</evidence>
<evidence type="ECO:0000313" key="10">
    <source>
        <dbReference type="Proteomes" id="UP000436692"/>
    </source>
</evidence>
<organism evidence="8 11">
    <name type="scientific">Agrobacterium vitis</name>
    <name type="common">Rhizobium vitis</name>
    <dbReference type="NCBI Taxonomy" id="373"/>
    <lineage>
        <taxon>Bacteria</taxon>
        <taxon>Pseudomonadati</taxon>
        <taxon>Pseudomonadota</taxon>
        <taxon>Alphaproteobacteria</taxon>
        <taxon>Hyphomicrobiales</taxon>
        <taxon>Rhizobiaceae</taxon>
        <taxon>Rhizobium/Agrobacterium group</taxon>
        <taxon>Agrobacterium</taxon>
    </lineage>
</organism>
<keyword evidence="3" id="KW-0479">Metal-binding</keyword>
<protein>
    <submittedName>
        <fullName evidence="8">Dihydropyrimidinase</fullName>
        <ecNumber evidence="8">3.5.2.2</ecNumber>
    </submittedName>
</protein>
<evidence type="ECO:0000313" key="8">
    <source>
        <dbReference type="EMBL" id="MBF2714047.1"/>
    </source>
</evidence>
<dbReference type="EMBL" id="JACXXJ020000003">
    <property type="protein sequence ID" value="MBF2714047.1"/>
    <property type="molecule type" value="Genomic_DNA"/>
</dbReference>
<evidence type="ECO:0000256" key="5">
    <source>
        <dbReference type="PIRSR" id="PIRSR611778-50"/>
    </source>
</evidence>
<name>A0AAE2UPN9_AGRVI</name>
<dbReference type="InterPro" id="IPR050378">
    <property type="entry name" value="Metallo-dep_Hydrolases_sf"/>
</dbReference>
<dbReference type="PANTHER" id="PTHR11647">
    <property type="entry name" value="HYDRANTOINASE/DIHYDROPYRIMIDINASE FAMILY MEMBER"/>
    <property type="match status" value="1"/>
</dbReference>
<dbReference type="SUPFAM" id="SSF51338">
    <property type="entry name" value="Composite domain of metallo-dependent hydrolases"/>
    <property type="match status" value="2"/>
</dbReference>
<evidence type="ECO:0000256" key="2">
    <source>
        <dbReference type="ARBA" id="ARBA00008829"/>
    </source>
</evidence>
<dbReference type="NCBIfam" id="TIGR02033">
    <property type="entry name" value="D-hydantoinase"/>
    <property type="match status" value="1"/>
</dbReference>
<evidence type="ECO:0000256" key="6">
    <source>
        <dbReference type="SAM" id="MobiDB-lite"/>
    </source>
</evidence>
<reference evidence="9 10" key="1">
    <citation type="submission" date="2019-12" db="EMBL/GenBank/DDBJ databases">
        <title>Whole-genome sequencing of Allorhizobium vitis.</title>
        <authorList>
            <person name="Gan H.M."/>
            <person name="Szegedi E."/>
            <person name="Burr T."/>
            <person name="Savka M.A."/>
        </authorList>
    </citation>
    <scope>NUCLEOTIDE SEQUENCE [LARGE SCALE GENOMIC DNA]</scope>
    <source>
        <strain evidence="9 10">CG989</strain>
    </source>
</reference>